<dbReference type="SUPFAM" id="SSF56176">
    <property type="entry name" value="FAD-binding/transporter-associated domain-like"/>
    <property type="match status" value="1"/>
</dbReference>
<dbReference type="InterPro" id="IPR016166">
    <property type="entry name" value="FAD-bd_PCMH"/>
</dbReference>
<dbReference type="Gene3D" id="3.30.43.10">
    <property type="entry name" value="Uridine Diphospho-n-acetylenolpyruvylglucosamine Reductase, domain 2"/>
    <property type="match status" value="1"/>
</dbReference>
<dbReference type="InterPro" id="IPR016167">
    <property type="entry name" value="FAD-bd_PCMH_sub1"/>
</dbReference>
<dbReference type="eggNOG" id="COG0277">
    <property type="taxonomic scope" value="Bacteria"/>
</dbReference>
<evidence type="ECO:0000313" key="7">
    <source>
        <dbReference type="Proteomes" id="UP000001880"/>
    </source>
</evidence>
<dbReference type="KEGG" id="hoh:Hoch_2184"/>
<dbReference type="Gene3D" id="3.30.70.2740">
    <property type="match status" value="1"/>
</dbReference>
<dbReference type="HOGENOM" id="CLU_017779_9_2_7"/>
<name>D0LH07_HALO1</name>
<protein>
    <submittedName>
        <fullName evidence="6">FAD linked oxidase domain protein</fullName>
    </submittedName>
</protein>
<dbReference type="InterPro" id="IPR004113">
    <property type="entry name" value="FAD-bd_oxidored_4_C"/>
</dbReference>
<dbReference type="Gene3D" id="3.30.70.2190">
    <property type="match status" value="1"/>
</dbReference>
<proteinExistence type="predicted"/>
<evidence type="ECO:0000313" key="6">
    <source>
        <dbReference type="EMBL" id="ACY14729.1"/>
    </source>
</evidence>
<dbReference type="Gene3D" id="3.30.465.10">
    <property type="match status" value="1"/>
</dbReference>
<sequence>MSAPQAVDITALLVRELGAERVIEPDPSSDSAETGGRLALYGRDESGMEAHLPACAVLCEQREQVEAVLRLAAEHRVPVTPRGAGSGKAGGCVPVRGGIVLSTENMRAVREIDGDDLVTVVEPGVITGALQDQVEAQGLFFPPDPASLGYCTIGGNAATNAGGPRAFKYGVTGSYVRGLEVVLMGGEVLRMGRRTAKGVTGYDLCSGFVGSEGTFGVITEMTLGLLPKPAAVATTLASFAEVATATAAIRSILGSGFRPCTMELADRTALDHVRPHARYRLPVDAGAILLVELDGEPEGLRASITRLSDMCEAAGALDVVVAEDDEQRALLWEARRLISSSLKLAHPHKISEDICVPRGAMGEMLRRIDGIAARSDLPFACYGHAGDGNLHVNLLLERPLRPGADSERVENALAELFRETIALRGTLTGEHGIGALKRRFMPLEHSPRLLEWQRRLKQLWDPHELLNPGKVLPARQTGCHE</sequence>
<dbReference type="Pfam" id="PF01565">
    <property type="entry name" value="FAD_binding_4"/>
    <property type="match status" value="1"/>
</dbReference>
<dbReference type="SUPFAM" id="SSF55103">
    <property type="entry name" value="FAD-linked oxidases, C-terminal domain"/>
    <property type="match status" value="1"/>
</dbReference>
<keyword evidence="2" id="KW-0285">Flavoprotein</keyword>
<evidence type="ECO:0000256" key="3">
    <source>
        <dbReference type="ARBA" id="ARBA00022827"/>
    </source>
</evidence>
<gene>
    <name evidence="6" type="ordered locus">Hoch_2184</name>
</gene>
<dbReference type="Proteomes" id="UP000001880">
    <property type="component" value="Chromosome"/>
</dbReference>
<dbReference type="GO" id="GO:0016491">
    <property type="term" value="F:oxidoreductase activity"/>
    <property type="evidence" value="ECO:0007669"/>
    <property type="project" value="UniProtKB-KW"/>
</dbReference>
<dbReference type="InterPro" id="IPR006094">
    <property type="entry name" value="Oxid_FAD_bind_N"/>
</dbReference>
<dbReference type="GO" id="GO:0071949">
    <property type="term" value="F:FAD binding"/>
    <property type="evidence" value="ECO:0007669"/>
    <property type="project" value="InterPro"/>
</dbReference>
<comment type="cofactor">
    <cofactor evidence="1">
        <name>FAD</name>
        <dbReference type="ChEBI" id="CHEBI:57692"/>
    </cofactor>
</comment>
<dbReference type="InterPro" id="IPR016164">
    <property type="entry name" value="FAD-linked_Oxase-like_C"/>
</dbReference>
<dbReference type="Gene3D" id="1.10.45.10">
    <property type="entry name" value="Vanillyl-alcohol Oxidase, Chain A, domain 4"/>
    <property type="match status" value="1"/>
</dbReference>
<dbReference type="PROSITE" id="PS51387">
    <property type="entry name" value="FAD_PCMH"/>
    <property type="match status" value="1"/>
</dbReference>
<dbReference type="PANTHER" id="PTHR42934">
    <property type="entry name" value="GLYCOLATE OXIDASE SUBUNIT GLCD"/>
    <property type="match status" value="1"/>
</dbReference>
<evidence type="ECO:0000256" key="2">
    <source>
        <dbReference type="ARBA" id="ARBA00022630"/>
    </source>
</evidence>
<dbReference type="InterPro" id="IPR016169">
    <property type="entry name" value="FAD-bd_PCMH_sub2"/>
</dbReference>
<dbReference type="Pfam" id="PF02913">
    <property type="entry name" value="FAD-oxidase_C"/>
    <property type="match status" value="1"/>
</dbReference>
<organism evidence="6 7">
    <name type="scientific">Haliangium ochraceum (strain DSM 14365 / JCM 11303 / SMP-2)</name>
    <dbReference type="NCBI Taxonomy" id="502025"/>
    <lineage>
        <taxon>Bacteria</taxon>
        <taxon>Pseudomonadati</taxon>
        <taxon>Myxococcota</taxon>
        <taxon>Polyangia</taxon>
        <taxon>Haliangiales</taxon>
        <taxon>Kofleriaceae</taxon>
        <taxon>Haliangium</taxon>
    </lineage>
</organism>
<dbReference type="InterPro" id="IPR051914">
    <property type="entry name" value="FAD-linked_OxidoTrans_Type4"/>
</dbReference>
<dbReference type="STRING" id="502025.Hoch_2184"/>
<reference evidence="6 7" key="1">
    <citation type="journal article" date="2010" name="Stand. Genomic Sci.">
        <title>Complete genome sequence of Haliangium ochraceum type strain (SMP-2).</title>
        <authorList>
            <consortium name="US DOE Joint Genome Institute (JGI-PGF)"/>
            <person name="Ivanova N."/>
            <person name="Daum C."/>
            <person name="Lang E."/>
            <person name="Abt B."/>
            <person name="Kopitz M."/>
            <person name="Saunders E."/>
            <person name="Lapidus A."/>
            <person name="Lucas S."/>
            <person name="Glavina Del Rio T."/>
            <person name="Nolan M."/>
            <person name="Tice H."/>
            <person name="Copeland A."/>
            <person name="Cheng J.F."/>
            <person name="Chen F."/>
            <person name="Bruce D."/>
            <person name="Goodwin L."/>
            <person name="Pitluck S."/>
            <person name="Mavromatis K."/>
            <person name="Pati A."/>
            <person name="Mikhailova N."/>
            <person name="Chen A."/>
            <person name="Palaniappan K."/>
            <person name="Land M."/>
            <person name="Hauser L."/>
            <person name="Chang Y.J."/>
            <person name="Jeffries C.D."/>
            <person name="Detter J.C."/>
            <person name="Brettin T."/>
            <person name="Rohde M."/>
            <person name="Goker M."/>
            <person name="Bristow J."/>
            <person name="Markowitz V."/>
            <person name="Eisen J.A."/>
            <person name="Hugenholtz P."/>
            <person name="Kyrpides N.C."/>
            <person name="Klenk H.P."/>
        </authorList>
    </citation>
    <scope>NUCLEOTIDE SEQUENCE [LARGE SCALE GENOMIC DNA]</scope>
    <source>
        <strain evidence="7">DSM 14365 / CIP 107738 / JCM 11303 / AJ 13395 / SMP-2</strain>
    </source>
</reference>
<dbReference type="InterPro" id="IPR016171">
    <property type="entry name" value="Vanillyl_alc_oxidase_C-sub2"/>
</dbReference>
<keyword evidence="4" id="KW-0560">Oxidoreductase</keyword>
<keyword evidence="7" id="KW-1185">Reference proteome</keyword>
<evidence type="ECO:0000259" key="5">
    <source>
        <dbReference type="PROSITE" id="PS51387"/>
    </source>
</evidence>
<evidence type="ECO:0000256" key="4">
    <source>
        <dbReference type="ARBA" id="ARBA00023002"/>
    </source>
</evidence>
<dbReference type="InterPro" id="IPR036318">
    <property type="entry name" value="FAD-bd_PCMH-like_sf"/>
</dbReference>
<feature type="domain" description="FAD-binding PCMH-type" evidence="5">
    <location>
        <begin position="49"/>
        <end position="228"/>
    </location>
</feature>
<keyword evidence="3" id="KW-0274">FAD</keyword>
<evidence type="ECO:0000256" key="1">
    <source>
        <dbReference type="ARBA" id="ARBA00001974"/>
    </source>
</evidence>
<accession>D0LH07</accession>
<dbReference type="RefSeq" id="WP_012827337.1">
    <property type="nucleotide sequence ID" value="NC_013440.1"/>
</dbReference>
<dbReference type="EMBL" id="CP001804">
    <property type="protein sequence ID" value="ACY14729.1"/>
    <property type="molecule type" value="Genomic_DNA"/>
</dbReference>
<dbReference type="PANTHER" id="PTHR42934:SF2">
    <property type="entry name" value="GLYCOLATE OXIDASE SUBUNIT GLCD"/>
    <property type="match status" value="1"/>
</dbReference>
<dbReference type="AlphaFoldDB" id="D0LH07"/>